<reference evidence="6 7" key="1">
    <citation type="submission" date="2018-05" db="EMBL/GenBank/DDBJ databases">
        <title>The draft genome of strain NS-104.</title>
        <authorList>
            <person name="Hang P."/>
            <person name="Jiang J."/>
        </authorList>
    </citation>
    <scope>NUCLEOTIDE SEQUENCE [LARGE SCALE GENOMIC DNA]</scope>
    <source>
        <strain evidence="6 7">NS-104</strain>
    </source>
</reference>
<comment type="caution">
    <text evidence="6">The sequence shown here is derived from an EMBL/GenBank/DDBJ whole genome shotgun (WGS) entry which is preliminary data.</text>
</comment>
<evidence type="ECO:0000313" key="6">
    <source>
        <dbReference type="EMBL" id="PWE55226.1"/>
    </source>
</evidence>
<dbReference type="GO" id="GO:0008168">
    <property type="term" value="F:methyltransferase activity"/>
    <property type="evidence" value="ECO:0007669"/>
    <property type="project" value="UniProtKB-KW"/>
</dbReference>
<evidence type="ECO:0000256" key="2">
    <source>
        <dbReference type="ARBA" id="ARBA00022603"/>
    </source>
</evidence>
<dbReference type="OrthoDB" id="7856199at2"/>
<dbReference type="RefSeq" id="WP_109459524.1">
    <property type="nucleotide sequence ID" value="NZ_QFBC01000007.1"/>
</dbReference>
<dbReference type="InterPro" id="IPR025714">
    <property type="entry name" value="Methyltranfer_dom"/>
</dbReference>
<dbReference type="SUPFAM" id="SSF53335">
    <property type="entry name" value="S-adenosyl-L-methionine-dependent methyltransferases"/>
    <property type="match status" value="1"/>
</dbReference>
<dbReference type="InterPro" id="IPR020803">
    <property type="entry name" value="MeTfrase_dom"/>
</dbReference>
<accession>A0A2U2DPI4</accession>
<evidence type="ECO:0000256" key="3">
    <source>
        <dbReference type="ARBA" id="ARBA00022679"/>
    </source>
</evidence>
<sequence>MAGAENHEPEYDETHIRFLELVWGEGYLSPGGPEEVRRVLEGIDLAGKTVLDFGCGSGGISLFLARHFQPASVTGYDVEMPVIRKARAEAAAAGLDDRVRFVQSPPGSLPFADATFDLVFSKDAIVHVPDKEWLFREFFRVMKPGGIFAASDWLISHDGPPSPDMADYLDAEGLSFGMAPPRRYRSAMEAAGFADVATVSRNGWYRIEAAQELYRLQHELYDSAVEAVGKAFVDKNIRTWAAMQKVLDSGEHCPTHLRARKPGAEQ</sequence>
<comment type="pathway">
    <text evidence="1">Lipid metabolism.</text>
</comment>
<dbReference type="Pfam" id="PF13847">
    <property type="entry name" value="Methyltransf_31"/>
    <property type="match status" value="1"/>
</dbReference>
<dbReference type="AlphaFoldDB" id="A0A2U2DPI4"/>
<evidence type="ECO:0000256" key="1">
    <source>
        <dbReference type="ARBA" id="ARBA00005189"/>
    </source>
</evidence>
<dbReference type="PANTHER" id="PTHR44307">
    <property type="entry name" value="PHOSPHOETHANOLAMINE METHYLTRANSFERASE"/>
    <property type="match status" value="1"/>
</dbReference>
<dbReference type="Gene3D" id="3.40.50.150">
    <property type="entry name" value="Vaccinia Virus protein VP39"/>
    <property type="match status" value="1"/>
</dbReference>
<keyword evidence="3 6" id="KW-0808">Transferase</keyword>
<dbReference type="InterPro" id="IPR029063">
    <property type="entry name" value="SAM-dependent_MTases_sf"/>
</dbReference>
<dbReference type="Proteomes" id="UP000245252">
    <property type="component" value="Unassembled WGS sequence"/>
</dbReference>
<protein>
    <submittedName>
        <fullName evidence="6">SAM-dependent methyltransferase</fullName>
    </submittedName>
</protein>
<dbReference type="PANTHER" id="PTHR44307:SF2">
    <property type="entry name" value="PHOSPHOETHANOLAMINE METHYLTRANSFERASE ISOFORM X1"/>
    <property type="match status" value="1"/>
</dbReference>
<evidence type="ECO:0000313" key="7">
    <source>
        <dbReference type="Proteomes" id="UP000245252"/>
    </source>
</evidence>
<dbReference type="SMART" id="SM00828">
    <property type="entry name" value="PKS_MT"/>
    <property type="match status" value="1"/>
</dbReference>
<keyword evidence="7" id="KW-1185">Reference proteome</keyword>
<name>A0A2U2DPI4_9HYPH</name>
<organism evidence="6 7">
    <name type="scientific">Metarhizobium album</name>
    <dbReference type="NCBI Taxonomy" id="2182425"/>
    <lineage>
        <taxon>Bacteria</taxon>
        <taxon>Pseudomonadati</taxon>
        <taxon>Pseudomonadota</taxon>
        <taxon>Alphaproteobacteria</taxon>
        <taxon>Hyphomicrobiales</taxon>
        <taxon>Rhizobiaceae</taxon>
        <taxon>Metarhizobium</taxon>
    </lineage>
</organism>
<evidence type="ECO:0000259" key="5">
    <source>
        <dbReference type="SMART" id="SM00828"/>
    </source>
</evidence>
<dbReference type="GO" id="GO:0032259">
    <property type="term" value="P:methylation"/>
    <property type="evidence" value="ECO:0007669"/>
    <property type="project" value="UniProtKB-KW"/>
</dbReference>
<feature type="domain" description="Polyketide synthase-like methyltransferase" evidence="5">
    <location>
        <begin position="18"/>
        <end position="262"/>
    </location>
</feature>
<proteinExistence type="predicted"/>
<evidence type="ECO:0000256" key="4">
    <source>
        <dbReference type="ARBA" id="ARBA00025707"/>
    </source>
</evidence>
<dbReference type="EMBL" id="QFBC01000007">
    <property type="protein sequence ID" value="PWE55226.1"/>
    <property type="molecule type" value="Genomic_DNA"/>
</dbReference>
<comment type="pathway">
    <text evidence="4">Phospholipid metabolism.</text>
</comment>
<dbReference type="CDD" id="cd02440">
    <property type="entry name" value="AdoMet_MTases"/>
    <property type="match status" value="1"/>
</dbReference>
<keyword evidence="2 6" id="KW-0489">Methyltransferase</keyword>
<gene>
    <name evidence="6" type="ORF">DEM27_17515</name>
</gene>